<evidence type="ECO:0000259" key="1">
    <source>
        <dbReference type="Pfam" id="PF02441"/>
    </source>
</evidence>
<protein>
    <recommendedName>
        <fullName evidence="1">Flavoprotein domain-containing protein</fullName>
    </recommendedName>
</protein>
<evidence type="ECO:0000313" key="3">
    <source>
        <dbReference type="Proteomes" id="UP001500483"/>
    </source>
</evidence>
<dbReference type="InterPro" id="IPR003382">
    <property type="entry name" value="Flavoprotein"/>
</dbReference>
<dbReference type="SUPFAM" id="SSF52507">
    <property type="entry name" value="Homo-oligomeric flavin-containing Cys decarboxylases, HFCD"/>
    <property type="match status" value="1"/>
</dbReference>
<sequence length="167" mass="17526">MLYLVGTAAPPVRQLPELAGLLRAGGWTVCPVLSEAAAEWLDPAELESATGLPPRIHPRWPGEPDPFPAADAVLVAPLTFNTLNLWGAGANGTALLGVLNELLCAEVPIVAATCVKSVLRRHLAYAAHHALLAGSGVRFLPPEEVLHRDPDGIATFDLTALRAALPS</sequence>
<dbReference type="Pfam" id="PF02441">
    <property type="entry name" value="Flavoprotein"/>
    <property type="match status" value="1"/>
</dbReference>
<gene>
    <name evidence="2" type="ORF">GCM10020366_20450</name>
</gene>
<proteinExistence type="predicted"/>
<organism evidence="2 3">
    <name type="scientific">Saccharopolyspora gregorii</name>
    <dbReference type="NCBI Taxonomy" id="33914"/>
    <lineage>
        <taxon>Bacteria</taxon>
        <taxon>Bacillati</taxon>
        <taxon>Actinomycetota</taxon>
        <taxon>Actinomycetes</taxon>
        <taxon>Pseudonocardiales</taxon>
        <taxon>Pseudonocardiaceae</taxon>
        <taxon>Saccharopolyspora</taxon>
    </lineage>
</organism>
<reference evidence="3" key="1">
    <citation type="journal article" date="2019" name="Int. J. Syst. Evol. Microbiol.">
        <title>The Global Catalogue of Microorganisms (GCM) 10K type strain sequencing project: providing services to taxonomists for standard genome sequencing and annotation.</title>
        <authorList>
            <consortium name="The Broad Institute Genomics Platform"/>
            <consortium name="The Broad Institute Genome Sequencing Center for Infectious Disease"/>
            <person name="Wu L."/>
            <person name="Ma J."/>
        </authorList>
    </citation>
    <scope>NUCLEOTIDE SEQUENCE [LARGE SCALE GENOMIC DNA]</scope>
    <source>
        <strain evidence="3">JCM 9687</strain>
    </source>
</reference>
<dbReference type="InterPro" id="IPR036551">
    <property type="entry name" value="Flavin_trans-like"/>
</dbReference>
<accession>A0ABP6RLE5</accession>
<comment type="caution">
    <text evidence="2">The sequence shown here is derived from an EMBL/GenBank/DDBJ whole genome shotgun (WGS) entry which is preliminary data.</text>
</comment>
<dbReference type="Gene3D" id="3.40.50.1950">
    <property type="entry name" value="Flavin prenyltransferase-like"/>
    <property type="match status" value="1"/>
</dbReference>
<keyword evidence="3" id="KW-1185">Reference proteome</keyword>
<evidence type="ECO:0000313" key="2">
    <source>
        <dbReference type="EMBL" id="GAA3356427.1"/>
    </source>
</evidence>
<name>A0ABP6RLE5_9PSEU</name>
<feature type="domain" description="Flavoprotein" evidence="1">
    <location>
        <begin position="6"/>
        <end position="120"/>
    </location>
</feature>
<dbReference type="EMBL" id="BAAAYK010000038">
    <property type="protein sequence ID" value="GAA3356427.1"/>
    <property type="molecule type" value="Genomic_DNA"/>
</dbReference>
<dbReference type="Proteomes" id="UP001500483">
    <property type="component" value="Unassembled WGS sequence"/>
</dbReference>